<reference evidence="1 2" key="1">
    <citation type="journal article" date="2019" name="Int. J. Syst. Evol. Microbiol.">
        <title>The Global Catalogue of Microorganisms (GCM) 10K type strain sequencing project: providing services to taxonomists for standard genome sequencing and annotation.</title>
        <authorList>
            <consortium name="The Broad Institute Genomics Platform"/>
            <consortium name="The Broad Institute Genome Sequencing Center for Infectious Disease"/>
            <person name="Wu L."/>
            <person name="Ma J."/>
        </authorList>
    </citation>
    <scope>NUCLEOTIDE SEQUENCE [LARGE SCALE GENOMIC DNA]</scope>
    <source>
        <strain evidence="1 2">JCM 14322</strain>
    </source>
</reference>
<protein>
    <recommendedName>
        <fullName evidence="3">Alkaline ceramidase</fullName>
    </recommendedName>
</protein>
<sequence>MSFEVSTAKVDITPRPGVNPYMAGYGTQTAQRTVVSDAPYADPLCARCVILWDDGSPNAIISLDILGLPRDVHQALRPRLTALADWNSSDIVLVASHTHNGPAVATLDPFISYGITDQDRIQAYTVWLQDQVVELVATALAATRTPVTLDYRVASMNFARNRAGLSTHETVVPVLTARSSNGTPRAVLFSYGCHPVSAGWQERWDGDWPAGACTAIEQETGAFALFLPGPGGDQNSVGVRGWALRDQHSQALGAAVATAAQSAGRALTGPISSKLSEVMLPLDITPTPANLAALRAAFVTRMGNPLGQPAWYRRHAEAMITRIDNGAFNLHVPNPSQMWRIGGSPALKMAFLGGEVVSGYGVYFRARNGGANALYIGGYANEVSCYIPSNALLPPLAPPYGSYEGGWDADFPGIAGGSMTIYPQVAHFRSGEGGVEATLISALSAQLA</sequence>
<evidence type="ECO:0000313" key="1">
    <source>
        <dbReference type="EMBL" id="GAA1819194.1"/>
    </source>
</evidence>
<name>A0ABN2MBG8_9MICO</name>
<evidence type="ECO:0000313" key="2">
    <source>
        <dbReference type="Proteomes" id="UP001500002"/>
    </source>
</evidence>
<gene>
    <name evidence="1" type="ORF">GCM10009749_31890</name>
</gene>
<dbReference type="Proteomes" id="UP001500002">
    <property type="component" value="Unassembled WGS sequence"/>
</dbReference>
<accession>A0ABN2MBG8</accession>
<dbReference type="EMBL" id="BAAANJ010000019">
    <property type="protein sequence ID" value="GAA1819194.1"/>
    <property type="molecule type" value="Genomic_DNA"/>
</dbReference>
<evidence type="ECO:0008006" key="3">
    <source>
        <dbReference type="Google" id="ProtNLM"/>
    </source>
</evidence>
<dbReference type="RefSeq" id="WP_344297389.1">
    <property type="nucleotide sequence ID" value="NZ_BAAANJ010000019.1"/>
</dbReference>
<keyword evidence="2" id="KW-1185">Reference proteome</keyword>
<organism evidence="1 2">
    <name type="scientific">Agromyces neolithicus</name>
    <dbReference type="NCBI Taxonomy" id="269420"/>
    <lineage>
        <taxon>Bacteria</taxon>
        <taxon>Bacillati</taxon>
        <taxon>Actinomycetota</taxon>
        <taxon>Actinomycetes</taxon>
        <taxon>Micrococcales</taxon>
        <taxon>Microbacteriaceae</taxon>
        <taxon>Agromyces</taxon>
    </lineage>
</organism>
<comment type="caution">
    <text evidence="1">The sequence shown here is derived from an EMBL/GenBank/DDBJ whole genome shotgun (WGS) entry which is preliminary data.</text>
</comment>
<proteinExistence type="predicted"/>